<keyword evidence="2" id="KW-1185">Reference proteome</keyword>
<evidence type="ECO:0000313" key="2">
    <source>
        <dbReference type="Proteomes" id="UP001153636"/>
    </source>
</evidence>
<dbReference type="Proteomes" id="UP001153636">
    <property type="component" value="Chromosome 8"/>
</dbReference>
<organism evidence="1 2">
    <name type="scientific">Psylliodes chrysocephalus</name>
    <dbReference type="NCBI Taxonomy" id="3402493"/>
    <lineage>
        <taxon>Eukaryota</taxon>
        <taxon>Metazoa</taxon>
        <taxon>Ecdysozoa</taxon>
        <taxon>Arthropoda</taxon>
        <taxon>Hexapoda</taxon>
        <taxon>Insecta</taxon>
        <taxon>Pterygota</taxon>
        <taxon>Neoptera</taxon>
        <taxon>Endopterygota</taxon>
        <taxon>Coleoptera</taxon>
        <taxon>Polyphaga</taxon>
        <taxon>Cucujiformia</taxon>
        <taxon>Chrysomeloidea</taxon>
        <taxon>Chrysomelidae</taxon>
        <taxon>Galerucinae</taxon>
        <taxon>Alticini</taxon>
        <taxon>Psylliodes</taxon>
    </lineage>
</organism>
<dbReference type="EMBL" id="OV651820">
    <property type="protein sequence ID" value="CAH1114824.1"/>
    <property type="molecule type" value="Genomic_DNA"/>
</dbReference>
<reference evidence="1" key="1">
    <citation type="submission" date="2022-01" db="EMBL/GenBank/DDBJ databases">
        <authorList>
            <person name="King R."/>
        </authorList>
    </citation>
    <scope>NUCLEOTIDE SEQUENCE</scope>
</reference>
<name>A0A9P0DAH1_9CUCU</name>
<evidence type="ECO:0000313" key="1">
    <source>
        <dbReference type="EMBL" id="CAH1114824.1"/>
    </source>
</evidence>
<dbReference type="AlphaFoldDB" id="A0A9P0DAH1"/>
<proteinExistence type="predicted"/>
<protein>
    <submittedName>
        <fullName evidence="1">Uncharacterized protein</fullName>
    </submittedName>
</protein>
<accession>A0A9P0DAH1</accession>
<gene>
    <name evidence="1" type="ORF">PSYICH_LOCUS14254</name>
</gene>
<sequence length="117" mass="13678">MYLLQLYATVNVRIKALRILERMQVTNEEILKIEVSTKGQWENPHYRSQQVNSFSIWRGFEEKGDNSLSQLGKKKVYETNFSSEAMVYGRANESVALQTFQKQRSSARISITFWALH</sequence>